<dbReference type="eggNOG" id="COG0500">
    <property type="taxonomic scope" value="Bacteria"/>
</dbReference>
<dbReference type="InterPro" id="IPR029063">
    <property type="entry name" value="SAM-dependent_MTases_sf"/>
</dbReference>
<sequence length="200" mass="21319">MWDQRYASDEYVYGTEPNGFLAEHAALLDGPVLNLAEGEGRNAVFLASRGLDVLGVDGSAVGLAKAHKLAASKGVSIRTETADLTAYSPPPGAFGAVVSIFAHLPGAARKRLHHRVEQALRPGGVILLEGYGKAQLERDTGGPKDIDMLLSRADVEADFLGCDIILSRETERDIVEGRLHTGLASVVQFIARKRPGPPAR</sequence>
<evidence type="ECO:0000313" key="3">
    <source>
        <dbReference type="EMBL" id="ENO89322.1"/>
    </source>
</evidence>
<dbReference type="Proteomes" id="UP000013232">
    <property type="component" value="Unassembled WGS sequence"/>
</dbReference>
<dbReference type="Pfam" id="PF13649">
    <property type="entry name" value="Methyltransf_25"/>
    <property type="match status" value="1"/>
</dbReference>
<dbReference type="STRING" id="1123367.GCA_000621305_01063"/>
<dbReference type="EMBL" id="AMXE01000016">
    <property type="protein sequence ID" value="ENO89322.1"/>
    <property type="molecule type" value="Genomic_DNA"/>
</dbReference>
<reference evidence="3 4" key="1">
    <citation type="submission" date="2012-09" db="EMBL/GenBank/DDBJ databases">
        <title>Draft Genome Sequences of 6 Strains from Genus Thauera.</title>
        <authorList>
            <person name="Liu B."/>
            <person name="Shapleigh J.P."/>
            <person name="Frostegard A.H."/>
        </authorList>
    </citation>
    <scope>NUCLEOTIDE SEQUENCE [LARGE SCALE GENOMIC DNA]</scope>
    <source>
        <strain evidence="4">47Lol / DSM 12138</strain>
    </source>
</reference>
<dbReference type="SUPFAM" id="SSF53335">
    <property type="entry name" value="S-adenosyl-L-methionine-dependent methyltransferases"/>
    <property type="match status" value="1"/>
</dbReference>
<protein>
    <submittedName>
        <fullName evidence="3">Methyltransferase</fullName>
    </submittedName>
</protein>
<dbReference type="GO" id="GO:0008168">
    <property type="term" value="F:methyltransferase activity"/>
    <property type="evidence" value="ECO:0007669"/>
    <property type="project" value="UniProtKB-KW"/>
</dbReference>
<keyword evidence="4" id="KW-1185">Reference proteome</keyword>
<organism evidence="3 4">
    <name type="scientific">Thauera linaloolentis (strain DSM 12138 / JCM 21573 / CCUG 41526 / CIP 105981 / IAM 15112 / NBRC 102519 / 47Lol)</name>
    <dbReference type="NCBI Taxonomy" id="1123367"/>
    <lineage>
        <taxon>Bacteria</taxon>
        <taxon>Pseudomonadati</taxon>
        <taxon>Pseudomonadota</taxon>
        <taxon>Betaproteobacteria</taxon>
        <taxon>Rhodocyclales</taxon>
        <taxon>Zoogloeaceae</taxon>
        <taxon>Thauera</taxon>
    </lineage>
</organism>
<feature type="domain" description="Methyltransferase" evidence="2">
    <location>
        <begin position="32"/>
        <end position="124"/>
    </location>
</feature>
<keyword evidence="3" id="KW-0489">Methyltransferase</keyword>
<dbReference type="OrthoDB" id="9786503at2"/>
<comment type="caution">
    <text evidence="3">The sequence shown here is derived from an EMBL/GenBank/DDBJ whole genome shotgun (WGS) entry which is preliminary data.</text>
</comment>
<dbReference type="InterPro" id="IPR041698">
    <property type="entry name" value="Methyltransf_25"/>
</dbReference>
<evidence type="ECO:0000313" key="4">
    <source>
        <dbReference type="Proteomes" id="UP000013232"/>
    </source>
</evidence>
<dbReference type="GO" id="GO:0032259">
    <property type="term" value="P:methylation"/>
    <property type="evidence" value="ECO:0007669"/>
    <property type="project" value="UniProtKB-KW"/>
</dbReference>
<evidence type="ECO:0000259" key="2">
    <source>
        <dbReference type="Pfam" id="PF13649"/>
    </source>
</evidence>
<dbReference type="CDD" id="cd02440">
    <property type="entry name" value="AdoMet_MTases"/>
    <property type="match status" value="1"/>
</dbReference>
<dbReference type="AlphaFoldDB" id="N6Z412"/>
<proteinExistence type="predicted"/>
<dbReference type="PANTHER" id="PTHR43861:SF3">
    <property type="entry name" value="PUTATIVE (AFU_ORTHOLOGUE AFUA_2G14390)-RELATED"/>
    <property type="match status" value="1"/>
</dbReference>
<dbReference type="RefSeq" id="WP_004335791.1">
    <property type="nucleotide sequence ID" value="NZ_JHYR01000005.1"/>
</dbReference>
<accession>N6Z412</accession>
<name>N6Z412_THAL4</name>
<evidence type="ECO:0000256" key="1">
    <source>
        <dbReference type="ARBA" id="ARBA00022679"/>
    </source>
</evidence>
<dbReference type="Gene3D" id="3.40.50.150">
    <property type="entry name" value="Vaccinia Virus protein VP39"/>
    <property type="match status" value="1"/>
</dbReference>
<dbReference type="PANTHER" id="PTHR43861">
    <property type="entry name" value="TRANS-ACONITATE 2-METHYLTRANSFERASE-RELATED"/>
    <property type="match status" value="1"/>
</dbReference>
<keyword evidence="1 3" id="KW-0808">Transferase</keyword>
<gene>
    <name evidence="3" type="ORF">C666_06525</name>
</gene>